<dbReference type="PANTHER" id="PTHR24138">
    <property type="entry name" value="INTRACELLLAR PHOSPHOLIPASE A FAMILY"/>
    <property type="match status" value="1"/>
</dbReference>
<dbReference type="PROSITE" id="PS50297">
    <property type="entry name" value="ANK_REP_REGION"/>
    <property type="match status" value="1"/>
</dbReference>
<evidence type="ECO:0000313" key="8">
    <source>
        <dbReference type="EMBL" id="GAB1226152.1"/>
    </source>
</evidence>
<dbReference type="InterPro" id="IPR047156">
    <property type="entry name" value="Teg/CotR/CapV-like"/>
</dbReference>
<feature type="short sequence motif" description="DGA/G" evidence="5">
    <location>
        <begin position="444"/>
        <end position="446"/>
    </location>
</feature>
<feature type="active site" description="Proton acceptor" evidence="5">
    <location>
        <position position="444"/>
    </location>
</feature>
<sequence length="573" mass="65433">MSIEGEKVEGIISLINTNQVEAIKVIKDWKEQSEILKSILFFIFKEKKEKIINFICEEKSDWLKYTNSTGETPLFIAIKNGSSQCKQISKKSSLSIKTQNGNNIVHYICQSTIPKKDKFLKYVVGQNPLALEDINENGDTPLHCIARTQDYESTILLLKLGASKTKQNKNGMTPALIALEEGNFLMWDILKEESKTVEDINEENKETEESLTSLMKTKLEGATYKGKMVMEQKVNELKASLAELRKKKTSLNEKLDEILKRERAKEMFDPRTCIDKNKIFRILSIDGGGIKGVLECIILARLLEKHPQFLKNIDLVCGCSVGSILVSMLAIGITPRNCSDLLNIISQEVFVKPTIAINQPKYRNDKLKYILEYIFKETKIKDIQCKYLVDTFRIDSEEQEPNRSCESFCFTNLQKGFEEEKLSDICLRSSSAPTYFQPYQNFVDGGMLNNTPIGLCWSFLFGEEGLQLDPKKVICFSLSAGKPDPFYIDSNKIGKGGIMQWATQISDTFMYATRSWTIKSGRMFLGDRWLRFDPPLGCVINLDQTELIPKLKEIAEEVDLTIVDQWLNKYWDN</sequence>
<evidence type="ECO:0000256" key="6">
    <source>
        <dbReference type="SAM" id="Coils"/>
    </source>
</evidence>
<dbReference type="InterPro" id="IPR002641">
    <property type="entry name" value="PNPLA_dom"/>
</dbReference>
<evidence type="ECO:0000259" key="7">
    <source>
        <dbReference type="PROSITE" id="PS51635"/>
    </source>
</evidence>
<evidence type="ECO:0000256" key="2">
    <source>
        <dbReference type="ARBA" id="ARBA00023098"/>
    </source>
</evidence>
<keyword evidence="5" id="KW-0442">Lipid degradation</keyword>
<protein>
    <recommendedName>
        <fullName evidence="1">phospholipase A2</fullName>
        <ecNumber evidence="1">3.1.1.4</ecNumber>
    </recommendedName>
</protein>
<dbReference type="InterPro" id="IPR016035">
    <property type="entry name" value="Acyl_Trfase/lysoPLipase"/>
</dbReference>
<dbReference type="Gene3D" id="1.25.40.20">
    <property type="entry name" value="Ankyrin repeat-containing domain"/>
    <property type="match status" value="1"/>
</dbReference>
<dbReference type="SUPFAM" id="SSF48403">
    <property type="entry name" value="Ankyrin repeat"/>
    <property type="match status" value="1"/>
</dbReference>
<comment type="catalytic activity">
    <reaction evidence="3">
        <text>a 1,2-diacyl-sn-glycero-3-phosphocholine + H2O = a 1-acyl-sn-glycero-3-phosphocholine + a fatty acid + H(+)</text>
        <dbReference type="Rhea" id="RHEA:15801"/>
        <dbReference type="ChEBI" id="CHEBI:15377"/>
        <dbReference type="ChEBI" id="CHEBI:15378"/>
        <dbReference type="ChEBI" id="CHEBI:28868"/>
        <dbReference type="ChEBI" id="CHEBI:57643"/>
        <dbReference type="ChEBI" id="CHEBI:58168"/>
        <dbReference type="EC" id="3.1.1.4"/>
    </reaction>
    <physiologicalReaction direction="left-to-right" evidence="3">
        <dbReference type="Rhea" id="RHEA:15802"/>
    </physiologicalReaction>
</comment>
<reference evidence="8 9" key="1">
    <citation type="journal article" date="2019" name="PLoS Negl. Trop. Dis.">
        <title>Whole genome sequencing of Entamoeba nuttalli reveals mammalian host-related molecular signatures and a novel octapeptide-repeat surface protein.</title>
        <authorList>
            <person name="Tanaka M."/>
            <person name="Makiuchi T."/>
            <person name="Komiyama T."/>
            <person name="Shiina T."/>
            <person name="Osaki K."/>
            <person name="Tachibana H."/>
        </authorList>
    </citation>
    <scope>NUCLEOTIDE SEQUENCE [LARGE SCALE GENOMIC DNA]</scope>
    <source>
        <strain evidence="8 9">P19-061405</strain>
    </source>
</reference>
<dbReference type="PANTHER" id="PTHR24138:SF10">
    <property type="entry name" value="PHOSPHOLIPASE A2"/>
    <property type="match status" value="1"/>
</dbReference>
<dbReference type="InterPro" id="IPR002110">
    <property type="entry name" value="Ankyrin_rpt"/>
</dbReference>
<comment type="caution">
    <text evidence="8">The sequence shown here is derived from an EMBL/GenBank/DDBJ whole genome shotgun (WGS) entry which is preliminary data.</text>
</comment>
<dbReference type="SUPFAM" id="SSF52151">
    <property type="entry name" value="FabD/lysophospholipase-like"/>
    <property type="match status" value="1"/>
</dbReference>
<evidence type="ECO:0000256" key="5">
    <source>
        <dbReference type="PROSITE-ProRule" id="PRU01161"/>
    </source>
</evidence>
<evidence type="ECO:0000256" key="4">
    <source>
        <dbReference type="PROSITE-ProRule" id="PRU00023"/>
    </source>
</evidence>
<evidence type="ECO:0000256" key="3">
    <source>
        <dbReference type="ARBA" id="ARBA00023422"/>
    </source>
</evidence>
<gene>
    <name evidence="8" type="ORF">ENUP19_0276G0011</name>
</gene>
<evidence type="ECO:0000256" key="1">
    <source>
        <dbReference type="ARBA" id="ARBA00013278"/>
    </source>
</evidence>
<evidence type="ECO:0000313" key="9">
    <source>
        <dbReference type="Proteomes" id="UP001628156"/>
    </source>
</evidence>
<feature type="domain" description="PNPLA" evidence="7">
    <location>
        <begin position="283"/>
        <end position="457"/>
    </location>
</feature>
<dbReference type="SMART" id="SM00248">
    <property type="entry name" value="ANK"/>
    <property type="match status" value="3"/>
</dbReference>
<dbReference type="Pfam" id="PF00023">
    <property type="entry name" value="Ank"/>
    <property type="match status" value="1"/>
</dbReference>
<keyword evidence="9" id="KW-1185">Reference proteome</keyword>
<organism evidence="8 9">
    <name type="scientific">Entamoeba nuttalli</name>
    <dbReference type="NCBI Taxonomy" id="412467"/>
    <lineage>
        <taxon>Eukaryota</taxon>
        <taxon>Amoebozoa</taxon>
        <taxon>Evosea</taxon>
        <taxon>Archamoebae</taxon>
        <taxon>Mastigamoebida</taxon>
        <taxon>Entamoebidae</taxon>
        <taxon>Entamoeba</taxon>
    </lineage>
</organism>
<dbReference type="Gene3D" id="3.40.1090.10">
    <property type="entry name" value="Cytosolic phospholipase A2 catalytic domain"/>
    <property type="match status" value="1"/>
</dbReference>
<dbReference type="InterPro" id="IPR036770">
    <property type="entry name" value="Ankyrin_rpt-contain_sf"/>
</dbReference>
<feature type="active site" description="Nucleophile" evidence="5">
    <location>
        <position position="320"/>
    </location>
</feature>
<keyword evidence="6" id="KW-0175">Coiled coil</keyword>
<keyword evidence="2 5" id="KW-0443">Lipid metabolism</keyword>
<dbReference type="EMBL" id="BAAFRS010000276">
    <property type="protein sequence ID" value="GAB1226152.1"/>
    <property type="molecule type" value="Genomic_DNA"/>
</dbReference>
<feature type="coiled-coil region" evidence="6">
    <location>
        <begin position="190"/>
        <end position="261"/>
    </location>
</feature>
<keyword evidence="5" id="KW-0378">Hydrolase</keyword>
<dbReference type="PROSITE" id="PS51635">
    <property type="entry name" value="PNPLA"/>
    <property type="match status" value="1"/>
</dbReference>
<dbReference type="PROSITE" id="PS50088">
    <property type="entry name" value="ANK_REPEAT"/>
    <property type="match status" value="1"/>
</dbReference>
<name>A0ABQ0DTG5_9EUKA</name>
<dbReference type="Pfam" id="PF01734">
    <property type="entry name" value="Patatin"/>
    <property type="match status" value="1"/>
</dbReference>
<accession>A0ABQ0DTG5</accession>
<dbReference type="EC" id="3.1.1.4" evidence="1"/>
<proteinExistence type="predicted"/>
<dbReference type="Proteomes" id="UP001628156">
    <property type="component" value="Unassembled WGS sequence"/>
</dbReference>
<feature type="repeat" description="ANK" evidence="4">
    <location>
        <begin position="137"/>
        <end position="169"/>
    </location>
</feature>
<keyword evidence="4" id="KW-0040">ANK repeat</keyword>
<feature type="short sequence motif" description="GXSXG" evidence="5">
    <location>
        <begin position="318"/>
        <end position="322"/>
    </location>
</feature>
<feature type="short sequence motif" description="GXGXXG" evidence="5">
    <location>
        <begin position="287"/>
        <end position="292"/>
    </location>
</feature>